<dbReference type="EMBL" id="ANNG01000172">
    <property type="protein sequence ID" value="ERJ20941.1"/>
    <property type="molecule type" value="Genomic_DNA"/>
</dbReference>
<dbReference type="PATRIC" id="fig|1242968.3.peg.2216"/>
<proteinExistence type="predicted"/>
<gene>
    <name evidence="1" type="ORF">UNSWCS_1460</name>
</gene>
<sequence>MVVSLIFKAFKFEGEEMVCLFLVFVCVPLIFAATPTLKPYVCELTDAAAI</sequence>
<dbReference type="Proteomes" id="UP000016620">
    <property type="component" value="Unassembled WGS sequence"/>
</dbReference>
<protein>
    <submittedName>
        <fullName evidence="1">Uncharacterized protein</fullName>
    </submittedName>
</protein>
<reference evidence="1 2" key="1">
    <citation type="journal article" date="2013" name="BMC Genomics">
        <title>Comparative genomics of Campylobacter concisus isolates reveals genetic diversity and provides insights into disease association.</title>
        <authorList>
            <person name="Deshpande N.P."/>
            <person name="Kaakoush N.O."/>
            <person name="Wilkins M.R."/>
            <person name="Mitchell H.M."/>
        </authorList>
    </citation>
    <scope>NUCLEOTIDE SEQUENCE [LARGE SCALE GENOMIC DNA]</scope>
    <source>
        <strain evidence="1 2">UNSWCS</strain>
    </source>
</reference>
<evidence type="ECO:0000313" key="1">
    <source>
        <dbReference type="EMBL" id="ERJ20941.1"/>
    </source>
</evidence>
<name>U2EBC8_9BACT</name>
<comment type="caution">
    <text evidence="1">The sequence shown here is derived from an EMBL/GenBank/DDBJ whole genome shotgun (WGS) entry which is preliminary data.</text>
</comment>
<accession>U2EBC8</accession>
<evidence type="ECO:0000313" key="2">
    <source>
        <dbReference type="Proteomes" id="UP000016620"/>
    </source>
</evidence>
<organism evidence="1 2">
    <name type="scientific">Campylobacter concisus UNSWCS</name>
    <dbReference type="NCBI Taxonomy" id="1242968"/>
    <lineage>
        <taxon>Bacteria</taxon>
        <taxon>Pseudomonadati</taxon>
        <taxon>Campylobacterota</taxon>
        <taxon>Epsilonproteobacteria</taxon>
        <taxon>Campylobacterales</taxon>
        <taxon>Campylobacteraceae</taxon>
        <taxon>Campylobacter</taxon>
    </lineage>
</organism>
<dbReference type="AlphaFoldDB" id="U2EBC8"/>